<name>A0A564XYJ6_HYMDI</name>
<accession>A0A564XYJ6</accession>
<feature type="region of interest" description="Disordered" evidence="1">
    <location>
        <begin position="1"/>
        <end position="38"/>
    </location>
</feature>
<feature type="non-terminal residue" evidence="2">
    <location>
        <position position="169"/>
    </location>
</feature>
<evidence type="ECO:0000313" key="3">
    <source>
        <dbReference type="Proteomes" id="UP000321570"/>
    </source>
</evidence>
<reference evidence="2 3" key="1">
    <citation type="submission" date="2019-07" db="EMBL/GenBank/DDBJ databases">
        <authorList>
            <person name="Jastrzebski P J."/>
            <person name="Paukszto L."/>
            <person name="Jastrzebski P J."/>
        </authorList>
    </citation>
    <scope>NUCLEOTIDE SEQUENCE [LARGE SCALE GENOMIC DNA]</scope>
    <source>
        <strain evidence="2 3">WMS-il1</strain>
    </source>
</reference>
<evidence type="ECO:0000256" key="1">
    <source>
        <dbReference type="SAM" id="MobiDB-lite"/>
    </source>
</evidence>
<feature type="compositionally biased region" description="Polar residues" evidence="1">
    <location>
        <begin position="17"/>
        <end position="28"/>
    </location>
</feature>
<sequence length="169" mass="18845">VEQNTESTENKSEDSELIQNNRKQNSKVVSEKGSKPSNELRFSPTALFDLLDAFLSDGTVPESHIDKALVLLRLSPTALIDFDESSVVAVLLSAIEKSDEHTASKYLLLLSSLLSFTVSPRSLRFIIDYIVSSGRKWRPYSYELVHQLKIGSSFPNNISFFAFPGESQS</sequence>
<proteinExistence type="predicted"/>
<organism evidence="2 3">
    <name type="scientific">Hymenolepis diminuta</name>
    <name type="common">Rat tapeworm</name>
    <dbReference type="NCBI Taxonomy" id="6216"/>
    <lineage>
        <taxon>Eukaryota</taxon>
        <taxon>Metazoa</taxon>
        <taxon>Spiralia</taxon>
        <taxon>Lophotrochozoa</taxon>
        <taxon>Platyhelminthes</taxon>
        <taxon>Cestoda</taxon>
        <taxon>Eucestoda</taxon>
        <taxon>Cyclophyllidea</taxon>
        <taxon>Hymenolepididae</taxon>
        <taxon>Hymenolepis</taxon>
    </lineage>
</organism>
<gene>
    <name evidence="2" type="ORF">WMSIL1_LOCUS717</name>
</gene>
<dbReference type="AlphaFoldDB" id="A0A564XYJ6"/>
<feature type="non-terminal residue" evidence="2">
    <location>
        <position position="1"/>
    </location>
</feature>
<evidence type="ECO:0000313" key="2">
    <source>
        <dbReference type="EMBL" id="VUZ39424.1"/>
    </source>
</evidence>
<dbReference type="EMBL" id="CABIJS010000015">
    <property type="protein sequence ID" value="VUZ39424.1"/>
    <property type="molecule type" value="Genomic_DNA"/>
</dbReference>
<dbReference type="Proteomes" id="UP000321570">
    <property type="component" value="Unassembled WGS sequence"/>
</dbReference>
<keyword evidence="3" id="KW-1185">Reference proteome</keyword>
<protein>
    <submittedName>
        <fullName evidence="2">Uncharacterized protein</fullName>
    </submittedName>
</protein>